<evidence type="ECO:0000313" key="6">
    <source>
        <dbReference type="EMBL" id="CAF3895553.1"/>
    </source>
</evidence>
<accession>A0A814RCX8</accession>
<reference evidence="4" key="1">
    <citation type="submission" date="2021-02" db="EMBL/GenBank/DDBJ databases">
        <authorList>
            <person name="Nowell W R."/>
        </authorList>
    </citation>
    <scope>NUCLEOTIDE SEQUENCE</scope>
</reference>
<dbReference type="EMBL" id="CAJOBA010006780">
    <property type="protein sequence ID" value="CAF3782950.1"/>
    <property type="molecule type" value="Genomic_DNA"/>
</dbReference>
<dbReference type="Gene3D" id="2.60.120.920">
    <property type="match status" value="1"/>
</dbReference>
<proteinExistence type="predicted"/>
<organism evidence="4 7">
    <name type="scientific">Didymodactylos carnosus</name>
    <dbReference type="NCBI Taxonomy" id="1234261"/>
    <lineage>
        <taxon>Eukaryota</taxon>
        <taxon>Metazoa</taxon>
        <taxon>Spiralia</taxon>
        <taxon>Gnathifera</taxon>
        <taxon>Rotifera</taxon>
        <taxon>Eurotatoria</taxon>
        <taxon>Bdelloidea</taxon>
        <taxon>Philodinida</taxon>
        <taxon>Philodinidae</taxon>
        <taxon>Didymodactylos</taxon>
    </lineage>
</organism>
<evidence type="ECO:0000256" key="1">
    <source>
        <dbReference type="SAM" id="SignalP"/>
    </source>
</evidence>
<dbReference type="PROSITE" id="PS50940">
    <property type="entry name" value="CHIT_BIND_II"/>
    <property type="match status" value="1"/>
</dbReference>
<feature type="domain" description="Chitin-binding type-2" evidence="2">
    <location>
        <begin position="21"/>
        <end position="75"/>
    </location>
</feature>
<dbReference type="InterPro" id="IPR036508">
    <property type="entry name" value="Chitin-bd_dom_sf"/>
</dbReference>
<dbReference type="GO" id="GO:0005576">
    <property type="term" value="C:extracellular region"/>
    <property type="evidence" value="ECO:0007669"/>
    <property type="project" value="InterPro"/>
</dbReference>
<keyword evidence="1" id="KW-0732">Signal</keyword>
<dbReference type="EMBL" id="CAJNOQ010006343">
    <property type="protein sequence ID" value="CAF1131781.1"/>
    <property type="molecule type" value="Genomic_DNA"/>
</dbReference>
<dbReference type="Proteomes" id="UP000681722">
    <property type="component" value="Unassembled WGS sequence"/>
</dbReference>
<dbReference type="InterPro" id="IPR043136">
    <property type="entry name" value="B30.2/SPRY_sf"/>
</dbReference>
<dbReference type="SUPFAM" id="SSF57625">
    <property type="entry name" value="Invertebrate chitin-binding proteins"/>
    <property type="match status" value="1"/>
</dbReference>
<name>A0A814RCX8_9BILA</name>
<dbReference type="InterPro" id="IPR002557">
    <property type="entry name" value="Chitin-bd_dom"/>
</dbReference>
<dbReference type="AlphaFoldDB" id="A0A814RCX8"/>
<dbReference type="SMART" id="SM00494">
    <property type="entry name" value="ChtBD2"/>
    <property type="match status" value="1"/>
</dbReference>
<evidence type="ECO:0000313" key="7">
    <source>
        <dbReference type="Proteomes" id="UP000663829"/>
    </source>
</evidence>
<comment type="caution">
    <text evidence="4">The sequence shown here is derived from an EMBL/GenBank/DDBJ whole genome shotgun (WGS) entry which is preliminary data.</text>
</comment>
<keyword evidence="7" id="KW-1185">Reference proteome</keyword>
<dbReference type="Proteomes" id="UP000677228">
    <property type="component" value="Unassembled WGS sequence"/>
</dbReference>
<protein>
    <recommendedName>
        <fullName evidence="2">Chitin-binding type-2 domain-containing protein</fullName>
    </recommendedName>
</protein>
<dbReference type="InterPro" id="IPR013320">
    <property type="entry name" value="ConA-like_dom_sf"/>
</dbReference>
<dbReference type="GO" id="GO:0008061">
    <property type="term" value="F:chitin binding"/>
    <property type="evidence" value="ECO:0007669"/>
    <property type="project" value="InterPro"/>
</dbReference>
<gene>
    <name evidence="4" type="ORF">GPM918_LOCUS20233</name>
    <name evidence="3" type="ORF">OVA965_LOCUS15186</name>
    <name evidence="6" type="ORF">SRO942_LOCUS20230</name>
    <name evidence="5" type="ORF">TMI583_LOCUS15192</name>
</gene>
<dbReference type="Proteomes" id="UP000663829">
    <property type="component" value="Unassembled WGS sequence"/>
</dbReference>
<dbReference type="Proteomes" id="UP000682733">
    <property type="component" value="Unassembled WGS sequence"/>
</dbReference>
<dbReference type="OrthoDB" id="6020543at2759"/>
<dbReference type="EMBL" id="CAJOBC010006343">
    <property type="protein sequence ID" value="CAF3895553.1"/>
    <property type="molecule type" value="Genomic_DNA"/>
</dbReference>
<evidence type="ECO:0000313" key="3">
    <source>
        <dbReference type="EMBL" id="CAF1013992.1"/>
    </source>
</evidence>
<feature type="chain" id="PRO_5035685171" description="Chitin-binding type-2 domain-containing protein" evidence="1">
    <location>
        <begin position="22"/>
        <end position="245"/>
    </location>
</feature>
<dbReference type="EMBL" id="CAJNOK010006771">
    <property type="protein sequence ID" value="CAF1013992.1"/>
    <property type="molecule type" value="Genomic_DNA"/>
</dbReference>
<dbReference type="SUPFAM" id="SSF49899">
    <property type="entry name" value="Concanavalin A-like lectins/glucanases"/>
    <property type="match status" value="1"/>
</dbReference>
<evidence type="ECO:0000313" key="4">
    <source>
        <dbReference type="EMBL" id="CAF1131781.1"/>
    </source>
</evidence>
<sequence>MHSLLLLEISIVLLNCFYTQGLICPTDGLFSNPTDETTFYICSNSYPYLLNCPNGLIWSDEEKICQYPQNVLSTDKFEDIEPNGNVLLTDDGRVAKYISTKSEFTEVRGQRLYSSGTHKIHLKIDQIFDGEYGSWMFIGIISSKTRPYGSSHMSQSSYGWTIWENNKNMVYLNGRGEYNYRNYDNDIKTHDELILTIDCDKKQIRLWNNRTNKQYVIDQIDYAPLPWQLHINLGIKNDQIRILRS</sequence>
<evidence type="ECO:0000259" key="2">
    <source>
        <dbReference type="PROSITE" id="PS50940"/>
    </source>
</evidence>
<evidence type="ECO:0000313" key="5">
    <source>
        <dbReference type="EMBL" id="CAF3782950.1"/>
    </source>
</evidence>
<feature type="signal peptide" evidence="1">
    <location>
        <begin position="1"/>
        <end position="21"/>
    </location>
</feature>
<dbReference type="Pfam" id="PF01607">
    <property type="entry name" value="CBM_14"/>
    <property type="match status" value="1"/>
</dbReference>
<dbReference type="Gene3D" id="2.170.140.10">
    <property type="entry name" value="Chitin binding domain"/>
    <property type="match status" value="1"/>
</dbReference>